<accession>A0A8T9CHL2</accession>
<feature type="compositionally biased region" description="Polar residues" evidence="11">
    <location>
        <begin position="1019"/>
        <end position="1030"/>
    </location>
</feature>
<feature type="compositionally biased region" description="Polar residues" evidence="11">
    <location>
        <begin position="551"/>
        <end position="564"/>
    </location>
</feature>
<feature type="region of interest" description="Disordered" evidence="11">
    <location>
        <begin position="246"/>
        <end position="354"/>
    </location>
</feature>
<dbReference type="GO" id="GO:0030014">
    <property type="term" value="C:CCR4-NOT complex"/>
    <property type="evidence" value="ECO:0007669"/>
    <property type="project" value="InterPro"/>
</dbReference>
<keyword evidence="15" id="KW-1185">Reference proteome</keyword>
<feature type="region of interest" description="Disordered" evidence="11">
    <location>
        <begin position="520"/>
        <end position="564"/>
    </location>
</feature>
<evidence type="ECO:0000256" key="11">
    <source>
        <dbReference type="SAM" id="MobiDB-lite"/>
    </source>
</evidence>
<feature type="region of interest" description="Disordered" evidence="11">
    <location>
        <begin position="891"/>
        <end position="935"/>
    </location>
</feature>
<evidence type="ECO:0000256" key="4">
    <source>
        <dbReference type="ARBA" id="ARBA00022833"/>
    </source>
</evidence>
<dbReference type="InterPro" id="IPR039780">
    <property type="entry name" value="Mot2"/>
</dbReference>
<dbReference type="GO" id="GO:0003723">
    <property type="term" value="F:RNA binding"/>
    <property type="evidence" value="ECO:0007669"/>
    <property type="project" value="UniProtKB-UniRule"/>
</dbReference>
<evidence type="ECO:0000256" key="8">
    <source>
        <dbReference type="PROSITE-ProRule" id="PRU00175"/>
    </source>
</evidence>
<dbReference type="CDD" id="cd16618">
    <property type="entry name" value="mRING-HC-C4C4_CNOT4"/>
    <property type="match status" value="1"/>
</dbReference>
<evidence type="ECO:0000256" key="9">
    <source>
        <dbReference type="PROSITE-ProRule" id="PRU00176"/>
    </source>
</evidence>
<feature type="compositionally biased region" description="Gly residues" evidence="11">
    <location>
        <begin position="534"/>
        <end position="543"/>
    </location>
</feature>
<organism evidence="14 15">
    <name type="scientific">Lachnellula suecica</name>
    <dbReference type="NCBI Taxonomy" id="602035"/>
    <lineage>
        <taxon>Eukaryota</taxon>
        <taxon>Fungi</taxon>
        <taxon>Dikarya</taxon>
        <taxon>Ascomycota</taxon>
        <taxon>Pezizomycotina</taxon>
        <taxon>Leotiomycetes</taxon>
        <taxon>Helotiales</taxon>
        <taxon>Lachnaceae</taxon>
        <taxon>Lachnellula</taxon>
    </lineage>
</organism>
<dbReference type="OrthoDB" id="1923159at2759"/>
<evidence type="ECO:0000256" key="7">
    <source>
        <dbReference type="ARBA" id="ARBA00023242"/>
    </source>
</evidence>
<dbReference type="FunFam" id="3.30.40.10:FF:000006">
    <property type="entry name" value="CCR4-NOT transcription complex subunit 4"/>
    <property type="match status" value="1"/>
</dbReference>
<keyword evidence="7" id="KW-0539">Nucleus</keyword>
<keyword evidence="6 10" id="KW-0175">Coiled coil</keyword>
<dbReference type="Gene3D" id="3.30.40.10">
    <property type="entry name" value="Zinc/RING finger domain, C3HC4 (zinc finger)"/>
    <property type="match status" value="1"/>
</dbReference>
<dbReference type="PROSITE" id="PS50089">
    <property type="entry name" value="ZF_RING_2"/>
    <property type="match status" value="1"/>
</dbReference>
<feature type="domain" description="RRM" evidence="13">
    <location>
        <begin position="120"/>
        <end position="205"/>
    </location>
</feature>
<protein>
    <submittedName>
        <fullName evidence="14">General negative regulator of transcription subunit</fullName>
    </submittedName>
</protein>
<feature type="compositionally biased region" description="Basic residues" evidence="11">
    <location>
        <begin position="707"/>
        <end position="718"/>
    </location>
</feature>
<dbReference type="Gene3D" id="3.30.70.330">
    <property type="match status" value="1"/>
</dbReference>
<feature type="compositionally biased region" description="Low complexity" evidence="11">
    <location>
        <begin position="290"/>
        <end position="300"/>
    </location>
</feature>
<dbReference type="InterPro" id="IPR035979">
    <property type="entry name" value="RBD_domain_sf"/>
</dbReference>
<feature type="compositionally biased region" description="Polar residues" evidence="11">
    <location>
        <begin position="1055"/>
        <end position="1076"/>
    </location>
</feature>
<keyword evidence="4" id="KW-0862">Zinc</keyword>
<dbReference type="PANTHER" id="PTHR12603">
    <property type="entry name" value="CCR4-NOT TRANSCRIPTION COMPLEX RELATED"/>
    <property type="match status" value="1"/>
</dbReference>
<dbReference type="InterPro" id="IPR001841">
    <property type="entry name" value="Znf_RING"/>
</dbReference>
<dbReference type="GO" id="GO:0004842">
    <property type="term" value="F:ubiquitin-protein transferase activity"/>
    <property type="evidence" value="ECO:0007669"/>
    <property type="project" value="InterPro"/>
</dbReference>
<feature type="compositionally biased region" description="Basic and acidic residues" evidence="11">
    <location>
        <begin position="1101"/>
        <end position="1125"/>
    </location>
</feature>
<dbReference type="GO" id="GO:0016567">
    <property type="term" value="P:protein ubiquitination"/>
    <property type="evidence" value="ECO:0007669"/>
    <property type="project" value="TreeGrafter"/>
</dbReference>
<name>A0A8T9CHL2_9HELO</name>
<reference evidence="14 15" key="1">
    <citation type="submission" date="2018-05" db="EMBL/GenBank/DDBJ databases">
        <title>Genome sequencing and assembly of the regulated plant pathogen Lachnellula willkommii and related sister species for the development of diagnostic species identification markers.</title>
        <authorList>
            <person name="Giroux E."/>
            <person name="Bilodeau G."/>
        </authorList>
    </citation>
    <scope>NUCLEOTIDE SEQUENCE [LARGE SCALE GENOMIC DNA]</scope>
    <source>
        <strain evidence="14 15">CBS 268.59</strain>
    </source>
</reference>
<dbReference type="InterPro" id="IPR039515">
    <property type="entry name" value="NOT4_mRING-HC-C4C4"/>
</dbReference>
<feature type="compositionally biased region" description="Basic and acidic residues" evidence="11">
    <location>
        <begin position="1193"/>
        <end position="1204"/>
    </location>
</feature>
<feature type="compositionally biased region" description="Acidic residues" evidence="11">
    <location>
        <begin position="336"/>
        <end position="350"/>
    </location>
</feature>
<dbReference type="EMBL" id="QGMK01000346">
    <property type="protein sequence ID" value="TVY82253.1"/>
    <property type="molecule type" value="Genomic_DNA"/>
</dbReference>
<dbReference type="Proteomes" id="UP000469558">
    <property type="component" value="Unassembled WGS sequence"/>
</dbReference>
<sequence>MAPQDMFIDEEDDTCPLCVEEFDLSDKNFRPCPCGYQVCQFCFNNIKNNMNGLCPACRRPYDEKTIEWKVVTPEEVAQFKANIQKNAKKKADQRQKEAQKREVESLNRKHLSGLRVVQKNLVYVTGLSPTSGKDSLLDTLRGPQYFGQYGEVIKIAVTHKTRPTDGQGLGIYVTFSSKEEASKCIAAVNNSYNGDKLMRAMLGTTKYCSAYLRNETCTNKSCMFLHEPGDNDDSYSRQDLSSINSVNTQRPLPANASSSSRQPPLQHMQPVAAATQPMNREASKDGSDSGDGSALPSSASWANRGVPQRSRRGSHATSGAASSPAVSQAMPATAEVVEDTPEPVQEPEPETSDHALTSETTVHETLQPQRNPTLTELLKAINSPLLSYTLADSVEEIPFPPLFDTNGGAKRRAMREQSQEEARLNIEQESQTDMRLVAEPVEEDEPESGSLQLGGEPEDGGREIPQGFQRRPSTQLPIQRTTNGPGAPGLSNFPRNLSNLSSINGRTLTPQQTALLLNSNQGSSSSFAEQFSPGIGGQLGQGSGLFQQQGHNRQSSRFSFASENPSAVPIKASANPKFMAQQSSMMPHAQGNQFYGSSMPGPPPGLKSTGTPPIGFGQNHGFGGSMGGVSGFNGLPKNNDNEQMIRNILRDRNNVAGGQSHDAGKREFNFPTFLQQYPSTSSTPAPASGLASLYGPQPGAFHDYSQKQKKKGKKHRHANTSSSGGGGLVDLADPSILQARMHNQQQSNAGVGQLFGNQAQDDEESIDDDEAHFSVDALVSDSTSEGFGGPLIPFNASRSSTPSVPPGFAPHPQPQNIRDELPPKSSSGFNPNSSVFTSRNVSNIPRPTTPLTNVSLPEGSQSNVVPATPTSQAKQDVRKLATTAGLSKTIASQASQPALQSEDFPALDSGKGKAPLTPVPSKVLPRPVTTAANRKSSAITPAAVLTPSKGDKRTGILNISTKVPTKATLEEPVNDTSATTAFPPLPPSTPSAASVQSPLSRNAPKTLRIASSMKPETPTAGSATPSSVTSAFPPQFPPSRQPSLASASRHERPGTPTSEMISDNASITSTSMSRANSPPPNRVGSAPVRQTTKSMQKKQRKEAQKEKERAEMEAVASKEEPKVEEIGPIMGRKKKQKKERNFSSAAGGSTPVASRPPSPSPAETTQTPEERKSKHEHFEHTQSQEKQSSVEPEVVKTTRQDVKGKGKAKAQPSAVATANTTPEPAITEVEEEGLPADKPVPTPLSTLQELTASGVIQDPAQLAIFKNPSAGARFQLDTELQSQGQKLTITPEDRTALLAGQPVRKNGDGQTRIMLTPNGDYVRNLNKEEEDRYLALQAHIAEQAEIAGATAFVSTKHNANNGFTLIGGRAVPNGPPSFFPAAIGSIAPLDPVSKIQRDE</sequence>
<comment type="subcellular location">
    <subcellularLocation>
        <location evidence="1">Nucleus</location>
    </subcellularLocation>
</comment>
<feature type="region of interest" description="Disordered" evidence="11">
    <location>
        <begin position="967"/>
        <end position="1225"/>
    </location>
</feature>
<dbReference type="PANTHER" id="PTHR12603:SF0">
    <property type="entry name" value="CCR4-NOT TRANSCRIPTION COMPLEX SUBUNIT 4"/>
    <property type="match status" value="1"/>
</dbReference>
<dbReference type="GO" id="GO:0008270">
    <property type="term" value="F:zinc ion binding"/>
    <property type="evidence" value="ECO:0007669"/>
    <property type="project" value="UniProtKB-KW"/>
</dbReference>
<dbReference type="InterPro" id="IPR000504">
    <property type="entry name" value="RRM_dom"/>
</dbReference>
<keyword evidence="2" id="KW-0479">Metal-binding</keyword>
<keyword evidence="3 8" id="KW-0863">Zinc-finger</keyword>
<evidence type="ECO:0000256" key="2">
    <source>
        <dbReference type="ARBA" id="ARBA00022723"/>
    </source>
</evidence>
<dbReference type="SUPFAM" id="SSF54928">
    <property type="entry name" value="RNA-binding domain, RBD"/>
    <property type="match status" value="1"/>
</dbReference>
<feature type="domain" description="RING-type" evidence="12">
    <location>
        <begin position="15"/>
        <end position="58"/>
    </location>
</feature>
<feature type="region of interest" description="Disordered" evidence="11">
    <location>
        <begin position="402"/>
        <end position="496"/>
    </location>
</feature>
<feature type="compositionally biased region" description="Basic and acidic residues" evidence="11">
    <location>
        <begin position="1168"/>
        <end position="1183"/>
    </location>
</feature>
<dbReference type="PROSITE" id="PS50102">
    <property type="entry name" value="RRM"/>
    <property type="match status" value="1"/>
</dbReference>
<evidence type="ECO:0000313" key="15">
    <source>
        <dbReference type="Proteomes" id="UP000469558"/>
    </source>
</evidence>
<feature type="coiled-coil region" evidence="10">
    <location>
        <begin position="81"/>
        <end position="109"/>
    </location>
</feature>
<evidence type="ECO:0000313" key="14">
    <source>
        <dbReference type="EMBL" id="TVY82253.1"/>
    </source>
</evidence>
<evidence type="ECO:0000259" key="13">
    <source>
        <dbReference type="PROSITE" id="PS50102"/>
    </source>
</evidence>
<evidence type="ECO:0000256" key="6">
    <source>
        <dbReference type="ARBA" id="ARBA00023054"/>
    </source>
</evidence>
<feature type="compositionally biased region" description="Polar residues" evidence="11">
    <location>
        <begin position="246"/>
        <end position="263"/>
    </location>
</feature>
<feature type="region of interest" description="Disordered" evidence="11">
    <location>
        <begin position="675"/>
        <end position="731"/>
    </location>
</feature>
<feature type="compositionally biased region" description="Polar residues" evidence="11">
    <location>
        <begin position="315"/>
        <end position="326"/>
    </location>
</feature>
<evidence type="ECO:0000256" key="1">
    <source>
        <dbReference type="ARBA" id="ARBA00004123"/>
    </source>
</evidence>
<feature type="non-terminal residue" evidence="14">
    <location>
        <position position="1399"/>
    </location>
</feature>
<evidence type="ECO:0000256" key="10">
    <source>
        <dbReference type="SAM" id="Coils"/>
    </source>
</evidence>
<dbReference type="InterPro" id="IPR003954">
    <property type="entry name" value="RRM_euk-type"/>
</dbReference>
<feature type="compositionally biased region" description="Pro residues" evidence="11">
    <location>
        <begin position="803"/>
        <end position="813"/>
    </location>
</feature>
<feature type="compositionally biased region" description="Polar residues" evidence="11">
    <location>
        <begin position="824"/>
        <end position="874"/>
    </location>
</feature>
<dbReference type="SUPFAM" id="SSF57850">
    <property type="entry name" value="RING/U-box"/>
    <property type="match status" value="1"/>
</dbReference>
<comment type="caution">
    <text evidence="14">The sequence shown here is derived from an EMBL/GenBank/DDBJ whole genome shotgun (WGS) entry which is preliminary data.</text>
</comment>
<gene>
    <name evidence="14" type="primary">MOT2</name>
    <name evidence="14" type="ORF">LSUE1_G004070</name>
</gene>
<feature type="compositionally biased region" description="Polar residues" evidence="11">
    <location>
        <begin position="471"/>
        <end position="484"/>
    </location>
</feature>
<dbReference type="GO" id="GO:0005634">
    <property type="term" value="C:nucleus"/>
    <property type="evidence" value="ECO:0007669"/>
    <property type="project" value="UniProtKB-SubCell"/>
</dbReference>
<feature type="region of interest" description="Disordered" evidence="11">
    <location>
        <begin position="796"/>
        <end position="876"/>
    </location>
</feature>
<proteinExistence type="predicted"/>
<dbReference type="CDD" id="cd12438">
    <property type="entry name" value="RRM_CNOT4"/>
    <property type="match status" value="1"/>
</dbReference>
<dbReference type="InterPro" id="IPR034261">
    <property type="entry name" value="CNOT4_RRM"/>
</dbReference>
<dbReference type="Pfam" id="PF00076">
    <property type="entry name" value="RRM_1"/>
    <property type="match status" value="1"/>
</dbReference>
<keyword evidence="5 9" id="KW-0694">RNA-binding</keyword>
<dbReference type="SMART" id="SM00361">
    <property type="entry name" value="RRM_1"/>
    <property type="match status" value="1"/>
</dbReference>
<evidence type="ECO:0000256" key="5">
    <source>
        <dbReference type="ARBA" id="ARBA00022884"/>
    </source>
</evidence>
<evidence type="ECO:0000259" key="12">
    <source>
        <dbReference type="PROSITE" id="PS50089"/>
    </source>
</evidence>
<feature type="compositionally biased region" description="Low complexity" evidence="11">
    <location>
        <begin position="678"/>
        <end position="693"/>
    </location>
</feature>
<dbReference type="Pfam" id="PF14570">
    <property type="entry name" value="zf-RING_4"/>
    <property type="match status" value="1"/>
</dbReference>
<feature type="compositionally biased region" description="Basic and acidic residues" evidence="11">
    <location>
        <begin position="414"/>
        <end position="426"/>
    </location>
</feature>
<dbReference type="InterPro" id="IPR012677">
    <property type="entry name" value="Nucleotide-bd_a/b_plait_sf"/>
</dbReference>
<evidence type="ECO:0000256" key="3">
    <source>
        <dbReference type="ARBA" id="ARBA00022771"/>
    </source>
</evidence>
<dbReference type="InterPro" id="IPR013083">
    <property type="entry name" value="Znf_RING/FYVE/PHD"/>
</dbReference>